<organism evidence="1 2">
    <name type="scientific">Phaeosphaeria nodorum (strain SN15 / ATCC MYA-4574 / FGSC 10173)</name>
    <name type="common">Glume blotch fungus</name>
    <name type="synonym">Parastagonospora nodorum</name>
    <dbReference type="NCBI Taxonomy" id="321614"/>
    <lineage>
        <taxon>Eukaryota</taxon>
        <taxon>Fungi</taxon>
        <taxon>Dikarya</taxon>
        <taxon>Ascomycota</taxon>
        <taxon>Pezizomycotina</taxon>
        <taxon>Dothideomycetes</taxon>
        <taxon>Pleosporomycetidae</taxon>
        <taxon>Pleosporales</taxon>
        <taxon>Pleosporineae</taxon>
        <taxon>Phaeosphaeriaceae</taxon>
        <taxon>Parastagonospora</taxon>
    </lineage>
</organism>
<accession>Q0U4V9</accession>
<protein>
    <submittedName>
        <fullName evidence="1">Uncharacterized protein</fullName>
    </submittedName>
</protein>
<dbReference type="GeneID" id="5980332"/>
<dbReference type="RefSeq" id="XP_001803417.1">
    <property type="nucleotide sequence ID" value="XM_001803365.1"/>
</dbReference>
<evidence type="ECO:0000313" key="2">
    <source>
        <dbReference type="Proteomes" id="UP000001055"/>
    </source>
</evidence>
<dbReference type="KEGG" id="pno:SNOG_13205"/>
<sequence length="151" mass="17213">MLYTHIIKEGIYKVEGVAKYGKATPEQSKRRSATPAHSQDVQYVGKPTLFELGLFCYQVTTFKIGGNVLEQRRHLGLLSLVRKIKLSLKEDKLKSYTKEFSALLTLMVGVQYKVAVRINITLDNDHADALDRVIRFGDAMNKMHPNFEQLK</sequence>
<dbReference type="VEuPathDB" id="FungiDB:JI435_447400"/>
<name>Q0U4V9_PHANO</name>
<gene>
    <name evidence="1" type="ORF">SNOG_13205</name>
</gene>
<dbReference type="InParanoid" id="Q0U4V9"/>
<dbReference type="AlphaFoldDB" id="Q0U4V9"/>
<dbReference type="Proteomes" id="UP000001055">
    <property type="component" value="Unassembled WGS sequence"/>
</dbReference>
<dbReference type="EMBL" id="CH445349">
    <property type="protein sequence ID" value="EAT79532.2"/>
    <property type="molecule type" value="Genomic_DNA"/>
</dbReference>
<proteinExistence type="predicted"/>
<evidence type="ECO:0000313" key="1">
    <source>
        <dbReference type="EMBL" id="EAT79532.2"/>
    </source>
</evidence>
<reference evidence="2" key="1">
    <citation type="journal article" date="2007" name="Plant Cell">
        <title>Dothideomycete-plant interactions illuminated by genome sequencing and EST analysis of the wheat pathogen Stagonospora nodorum.</title>
        <authorList>
            <person name="Hane J.K."/>
            <person name="Lowe R.G."/>
            <person name="Solomon P.S."/>
            <person name="Tan K.C."/>
            <person name="Schoch C.L."/>
            <person name="Spatafora J.W."/>
            <person name="Crous P.W."/>
            <person name="Kodira C."/>
            <person name="Birren B.W."/>
            <person name="Galagan J.E."/>
            <person name="Torriani S.F."/>
            <person name="McDonald B.A."/>
            <person name="Oliver R.P."/>
        </authorList>
    </citation>
    <scope>NUCLEOTIDE SEQUENCE [LARGE SCALE GENOMIC DNA]</scope>
    <source>
        <strain evidence="2">SN15 / ATCC MYA-4574 / FGSC 10173</strain>
    </source>
</reference>
<dbReference type="HOGENOM" id="CLU_1732132_0_0_1"/>